<dbReference type="SUPFAM" id="SSF103473">
    <property type="entry name" value="MFS general substrate transporter"/>
    <property type="match status" value="1"/>
</dbReference>
<feature type="transmembrane region" description="Helical" evidence="5">
    <location>
        <begin position="237"/>
        <end position="258"/>
    </location>
</feature>
<evidence type="ECO:0000256" key="1">
    <source>
        <dbReference type="ARBA" id="ARBA00004141"/>
    </source>
</evidence>
<proteinExistence type="predicted"/>
<evidence type="ECO:0000256" key="4">
    <source>
        <dbReference type="ARBA" id="ARBA00023136"/>
    </source>
</evidence>
<keyword evidence="3 5" id="KW-1133">Transmembrane helix</keyword>
<evidence type="ECO:0000256" key="5">
    <source>
        <dbReference type="SAM" id="Phobius"/>
    </source>
</evidence>
<evidence type="ECO:0000256" key="2">
    <source>
        <dbReference type="ARBA" id="ARBA00022692"/>
    </source>
</evidence>
<evidence type="ECO:0000313" key="7">
    <source>
        <dbReference type="Proteomes" id="UP001610335"/>
    </source>
</evidence>
<dbReference type="Gene3D" id="1.20.1250.20">
    <property type="entry name" value="MFS general substrate transporter like domains"/>
    <property type="match status" value="1"/>
</dbReference>
<feature type="transmembrane region" description="Helical" evidence="5">
    <location>
        <begin position="154"/>
        <end position="173"/>
    </location>
</feature>
<evidence type="ECO:0000256" key="3">
    <source>
        <dbReference type="ARBA" id="ARBA00022989"/>
    </source>
</evidence>
<feature type="transmembrane region" description="Helical" evidence="5">
    <location>
        <begin position="344"/>
        <end position="365"/>
    </location>
</feature>
<organism evidence="6 7">
    <name type="scientific">Aspergillus cavernicola</name>
    <dbReference type="NCBI Taxonomy" id="176166"/>
    <lineage>
        <taxon>Eukaryota</taxon>
        <taxon>Fungi</taxon>
        <taxon>Dikarya</taxon>
        <taxon>Ascomycota</taxon>
        <taxon>Pezizomycotina</taxon>
        <taxon>Eurotiomycetes</taxon>
        <taxon>Eurotiomycetidae</taxon>
        <taxon>Eurotiales</taxon>
        <taxon>Aspergillaceae</taxon>
        <taxon>Aspergillus</taxon>
        <taxon>Aspergillus subgen. Nidulantes</taxon>
    </lineage>
</organism>
<feature type="transmembrane region" description="Helical" evidence="5">
    <location>
        <begin position="311"/>
        <end position="332"/>
    </location>
</feature>
<dbReference type="PANTHER" id="PTHR23502">
    <property type="entry name" value="MAJOR FACILITATOR SUPERFAMILY"/>
    <property type="match status" value="1"/>
</dbReference>
<dbReference type="EMBL" id="JBFXLS010000003">
    <property type="protein sequence ID" value="KAL2833751.1"/>
    <property type="molecule type" value="Genomic_DNA"/>
</dbReference>
<keyword evidence="7" id="KW-1185">Reference proteome</keyword>
<name>A0ABR4J135_9EURO</name>
<dbReference type="Proteomes" id="UP001610335">
    <property type="component" value="Unassembled WGS sequence"/>
</dbReference>
<feature type="transmembrane region" description="Helical" evidence="5">
    <location>
        <begin position="123"/>
        <end position="142"/>
    </location>
</feature>
<feature type="transmembrane region" description="Helical" evidence="5">
    <location>
        <begin position="49"/>
        <end position="75"/>
    </location>
</feature>
<accession>A0ABR4J135</accession>
<protein>
    <submittedName>
        <fullName evidence="6">Major facilitator superfamily domain-containing protein</fullName>
    </submittedName>
</protein>
<dbReference type="PANTHER" id="PTHR23502:SF181">
    <property type="entry name" value="MAJOR FACILITATOR SUPERFAMILY (MFS) PROFILE DOMAIN-CONTAINING PROTEIN"/>
    <property type="match status" value="1"/>
</dbReference>
<evidence type="ECO:0000313" key="6">
    <source>
        <dbReference type="EMBL" id="KAL2833751.1"/>
    </source>
</evidence>
<gene>
    <name evidence="6" type="ORF">BDW59DRAFT_168833</name>
</gene>
<feature type="transmembrane region" description="Helical" evidence="5">
    <location>
        <begin position="87"/>
        <end position="111"/>
    </location>
</feature>
<comment type="caution">
    <text evidence="6">The sequence shown here is derived from an EMBL/GenBank/DDBJ whole genome shotgun (WGS) entry which is preliminary data.</text>
</comment>
<reference evidence="6 7" key="1">
    <citation type="submission" date="2024-07" db="EMBL/GenBank/DDBJ databases">
        <title>Section-level genome sequencing and comparative genomics of Aspergillus sections Usti and Cavernicolus.</title>
        <authorList>
            <consortium name="Lawrence Berkeley National Laboratory"/>
            <person name="Nybo J.L."/>
            <person name="Vesth T.C."/>
            <person name="Theobald S."/>
            <person name="Frisvad J.C."/>
            <person name="Larsen T.O."/>
            <person name="Kjaerboelling I."/>
            <person name="Rothschild-Mancinelli K."/>
            <person name="Lyhne E.K."/>
            <person name="Kogle M.E."/>
            <person name="Barry K."/>
            <person name="Clum A."/>
            <person name="Na H."/>
            <person name="Ledsgaard L."/>
            <person name="Lin J."/>
            <person name="Lipzen A."/>
            <person name="Kuo A."/>
            <person name="Riley R."/>
            <person name="Mondo S."/>
            <person name="LaButti K."/>
            <person name="Haridas S."/>
            <person name="Pangalinan J."/>
            <person name="Salamov A.A."/>
            <person name="Simmons B.A."/>
            <person name="Magnuson J.K."/>
            <person name="Chen J."/>
            <person name="Drula E."/>
            <person name="Henrissat B."/>
            <person name="Wiebenga A."/>
            <person name="Lubbers R.J."/>
            <person name="Gomes A.C."/>
            <person name="Makela M.R."/>
            <person name="Stajich J."/>
            <person name="Grigoriev I.V."/>
            <person name="Mortensen U.H."/>
            <person name="De vries R.P."/>
            <person name="Baker S.E."/>
            <person name="Andersen M.R."/>
        </authorList>
    </citation>
    <scope>NUCLEOTIDE SEQUENCE [LARGE SCALE GENOMIC DNA]</scope>
    <source>
        <strain evidence="6 7">CBS 600.67</strain>
    </source>
</reference>
<dbReference type="InterPro" id="IPR036259">
    <property type="entry name" value="MFS_trans_sf"/>
</dbReference>
<dbReference type="InterPro" id="IPR011701">
    <property type="entry name" value="MFS"/>
</dbReference>
<keyword evidence="4 5" id="KW-0472">Membrane</keyword>
<keyword evidence="2 5" id="KW-0812">Transmembrane</keyword>
<dbReference type="Pfam" id="PF07690">
    <property type="entry name" value="MFS_1"/>
    <property type="match status" value="1"/>
</dbReference>
<sequence>MANIVDKVDSEQIEDVELKAALHNLRAHLVPRPSEDEGDPLNWPMNLKLLILCQVCWLAFTTITIAMNGVGPFIWISLANVYGRRFVYLFTTLIGFGTALGCGFTNSFATVTDLFFYHQRGRALGLFTVMLTSGAHFAALFGGPVAKFVGWRRIFWITAAMNFCTLAVLVVALPETMYYKPRTYSDTNTEAPKLTMEKYQQLLRPWATFPGVRLKAKHIVIPAFRMALYPSVLFPSLYYASQYCFTAIFPAVTYSIIFQERCWNPFQCGMAYGGTMTIGSIASEFAAGRIIDKIIRREATRLNVDNPPPEVRFKGLWTGAALVPAGLLIFGCTMHYKTHWVGPLAGMFIGIFGIQIIATVCYTYSIDSYRVEGSEVAQFFNFCRQSTSCTIAFYGVDLCKRIGYQYAFLMLRLWGVSLLLRRERLGKPRNVSVAEEIIAGYGLTRP</sequence>
<comment type="subcellular location">
    <subcellularLocation>
        <location evidence="1">Membrane</location>
        <topology evidence="1">Multi-pass membrane protein</topology>
    </subcellularLocation>
</comment>